<evidence type="ECO:0000313" key="5">
    <source>
        <dbReference type="Proteomes" id="UP000014923"/>
    </source>
</evidence>
<feature type="domain" description="Peptidoglycan binding-like" evidence="1">
    <location>
        <begin position="601"/>
        <end position="657"/>
    </location>
</feature>
<dbReference type="eggNOG" id="COG3409">
    <property type="taxonomic scope" value="Bacteria"/>
</dbReference>
<dbReference type="Pfam" id="PF08486">
    <property type="entry name" value="SpoIID"/>
    <property type="match status" value="1"/>
</dbReference>
<evidence type="ECO:0000313" key="4">
    <source>
        <dbReference type="EMBL" id="CDF59314.1"/>
    </source>
</evidence>
<dbReference type="EMBL" id="CAVN010000162">
    <property type="protein sequence ID" value="CDF59314.1"/>
    <property type="molecule type" value="Genomic_DNA"/>
</dbReference>
<dbReference type="InterPro" id="IPR051922">
    <property type="entry name" value="Bact_Sporulation_Assoc"/>
</dbReference>
<evidence type="ECO:0000259" key="3">
    <source>
        <dbReference type="Pfam" id="PF08486"/>
    </source>
</evidence>
<dbReference type="HOGENOM" id="CLU_333090_0_0_9"/>
<reference evidence="4" key="1">
    <citation type="submission" date="2013-03" db="EMBL/GenBank/DDBJ databases">
        <title>Draft genome sequence of the hydrogen-ethanol-producing anaerobic alkalithermophilic Caloramator celere.</title>
        <authorList>
            <person name="Ciranna A."/>
            <person name="Larjo A."/>
            <person name="Kivisto A."/>
            <person name="Santala V."/>
            <person name="Roos C."/>
            <person name="Karp M."/>
        </authorList>
    </citation>
    <scope>NUCLEOTIDE SEQUENCE [LARGE SCALE GENOMIC DNA]</scope>
    <source>
        <strain evidence="4">DSM 8682</strain>
    </source>
</reference>
<keyword evidence="5" id="KW-1185">Reference proteome</keyword>
<dbReference type="InterPro" id="IPR013486">
    <property type="entry name" value="SpoIID/LytB"/>
</dbReference>
<dbReference type="eggNOG" id="COG2385">
    <property type="taxonomic scope" value="Bacteria"/>
</dbReference>
<dbReference type="PANTHER" id="PTHR30032:SF4">
    <property type="entry name" value="AMIDASE ENHANCER"/>
    <property type="match status" value="1"/>
</dbReference>
<evidence type="ECO:0000259" key="2">
    <source>
        <dbReference type="Pfam" id="PF07495"/>
    </source>
</evidence>
<dbReference type="Pfam" id="PF07495">
    <property type="entry name" value="Y_Y_Y"/>
    <property type="match status" value="2"/>
</dbReference>
<dbReference type="InterPro" id="IPR002477">
    <property type="entry name" value="Peptidoglycan-bd-like"/>
</dbReference>
<feature type="domain" description="Peptidoglycan binding-like" evidence="1">
    <location>
        <begin position="684"/>
        <end position="741"/>
    </location>
</feature>
<gene>
    <name evidence="4" type="ORF">TCEL_02382</name>
</gene>
<sequence>MNKKLIGILIVLIIIFNSLTTLAATLSEKYYTKLKIGLVTMSSSNLNIKLNGAYFVNGNIVQSGTNIILSVINGKMYYNNSEVQFLDLKPINPENTLTINSSGKSYNYLGEFKFSLDGDKIIPINIIDIEDYLKGVVGYEMSNSYPIEALKSQAVAARNYALSNLEKHKNKSYDLCDDVCCQVYRGFDPSLKNVIKAVEDTKSVVLLYNSNIVSAYYSASNGGYTEASQNVWVQAIPYLVAQEDKFDKDYNWTSQFTSLKIDEILKSKNILTKDDKFLKIDINSIKKYESGRIQELNILYQDKDGVQRIKTFKKESARTFLNLRSSLYDITYNEKDDTYTFKGSGYGHGVGMSQIGARNRALNGHTYEQILIFYYKGTFLKTLLAKVKNIILNKNEILVGQNLILTSQAESGTGEYLYKYVIEKDGRTVYIRDFLADRQAIFTPFLEGNYVATVYIKDIKSSNNYDDKVSLSFKAFSSPKIKSISVGPEKLYVRKDIYIKTDILGGTSKDKVIGFEVFKGDRIVASKVSNSSAFSFIPYDEGEYIVRVRVKDSVSENDYDDIRELKFTVEKEPIVSRGGAAPVQQNIRLNISRNLRLRMMGTDVKLLQEALEKLGYFKYHTTTTYFGTITDKAVRDFQRDNGLKVDGIVGPATRNAIEIKLNNRNAISNIQVKNGAILLSYGMSGDEVKRLQSKLKQLGYFKYPSITGYFGSITESALKAFQKAKGLPQTGVLDSQTYKLLYN</sequence>
<dbReference type="GO" id="GO:0030435">
    <property type="term" value="P:sporulation resulting in formation of a cellular spore"/>
    <property type="evidence" value="ECO:0007669"/>
    <property type="project" value="InterPro"/>
</dbReference>
<accession>R7RTD6</accession>
<dbReference type="GO" id="GO:0030288">
    <property type="term" value="C:outer membrane-bounded periplasmic space"/>
    <property type="evidence" value="ECO:0007669"/>
    <property type="project" value="TreeGrafter"/>
</dbReference>
<dbReference type="Pfam" id="PF01471">
    <property type="entry name" value="PG_binding_1"/>
    <property type="match status" value="2"/>
</dbReference>
<dbReference type="OrthoDB" id="9794671at2"/>
<evidence type="ECO:0000259" key="1">
    <source>
        <dbReference type="Pfam" id="PF01471"/>
    </source>
</evidence>
<protein>
    <submittedName>
        <fullName evidence="4">Cell wall lytic activity</fullName>
    </submittedName>
</protein>
<dbReference type="PANTHER" id="PTHR30032">
    <property type="entry name" value="N-ACETYLMURAMOYL-L-ALANINE AMIDASE-RELATED"/>
    <property type="match status" value="1"/>
</dbReference>
<dbReference type="NCBIfam" id="TIGR02669">
    <property type="entry name" value="SpoIID_LytB"/>
    <property type="match status" value="1"/>
</dbReference>
<dbReference type="SUPFAM" id="SSF47090">
    <property type="entry name" value="PGBD-like"/>
    <property type="match status" value="2"/>
</dbReference>
<name>R7RTD6_9CLOT</name>
<dbReference type="InterPro" id="IPR036366">
    <property type="entry name" value="PGBDSf"/>
</dbReference>
<dbReference type="Proteomes" id="UP000014923">
    <property type="component" value="Unassembled WGS sequence"/>
</dbReference>
<dbReference type="InterPro" id="IPR011123">
    <property type="entry name" value="Y_Y_Y"/>
</dbReference>
<dbReference type="Gene3D" id="1.10.101.10">
    <property type="entry name" value="PGBD-like superfamily/PGBD"/>
    <property type="match status" value="2"/>
</dbReference>
<feature type="domain" description="Two component regulator three Y" evidence="2">
    <location>
        <begin position="528"/>
        <end position="569"/>
    </location>
</feature>
<feature type="domain" description="Sporulation stage II protein D amidase enhancer LytB N-terminal" evidence="3">
    <location>
        <begin position="119"/>
        <end position="208"/>
    </location>
</feature>
<dbReference type="AlphaFoldDB" id="R7RTD6"/>
<dbReference type="RefSeq" id="WP_018666974.1">
    <property type="nucleotide sequence ID" value="NZ_HF952041.1"/>
</dbReference>
<dbReference type="InterPro" id="IPR036365">
    <property type="entry name" value="PGBD-like_sf"/>
</dbReference>
<dbReference type="InterPro" id="IPR013693">
    <property type="entry name" value="SpoIID/LytB_N"/>
</dbReference>
<proteinExistence type="predicted"/>
<organism evidence="4 5">
    <name type="scientific">Thermobrachium celere DSM 8682</name>
    <dbReference type="NCBI Taxonomy" id="941824"/>
    <lineage>
        <taxon>Bacteria</taxon>
        <taxon>Bacillati</taxon>
        <taxon>Bacillota</taxon>
        <taxon>Clostridia</taxon>
        <taxon>Eubacteriales</taxon>
        <taxon>Clostridiaceae</taxon>
        <taxon>Thermobrachium</taxon>
    </lineage>
</organism>
<feature type="domain" description="Two component regulator three Y" evidence="2">
    <location>
        <begin position="411"/>
        <end position="474"/>
    </location>
</feature>
<comment type="caution">
    <text evidence="4">The sequence shown here is derived from an EMBL/GenBank/DDBJ whole genome shotgun (WGS) entry which is preliminary data.</text>
</comment>